<dbReference type="KEGG" id="nli:G3M70_04195"/>
<proteinExistence type="predicted"/>
<organism evidence="1 2">
    <name type="scientific">Candidatus Nitronauta litoralis</name>
    <dbReference type="NCBI Taxonomy" id="2705533"/>
    <lineage>
        <taxon>Bacteria</taxon>
        <taxon>Pseudomonadati</taxon>
        <taxon>Nitrospinota/Tectimicrobiota group</taxon>
        <taxon>Nitrospinota</taxon>
        <taxon>Nitrospinia</taxon>
        <taxon>Nitrospinales</taxon>
        <taxon>Nitrospinaceae</taxon>
        <taxon>Candidatus Nitronauta</taxon>
    </lineage>
</organism>
<gene>
    <name evidence="1" type="ORF">G3M70_04195</name>
</gene>
<dbReference type="Gene3D" id="1.50.10.20">
    <property type="match status" value="2"/>
</dbReference>
<sequence length="325" mass="37476">MTTNVKEDLDSLIENEWNYIQDNRAEWSLLEGKPVDLEVLEHILRCILHLDNTNEMGQEFRECLKVQNPDGGWSKVSDSDKTSIWVTAFVALKLARGNGILKDAAIAGAVDHCLESVLSWQKEDGHWFDDEWSNLDTTCSVTYFLTIWQVMNDKLGDERVNKARVRGFEYIMSQHRDSGLWKDNKFHPSGIETTAHLMQYTLIPAYFMDKIDFAEQSCLDAAEGLLGEQAENGSWDNENTDHTMDALRNLVLVSDSFKQRDKYQDAIERGIRWLIEVKNDKGWGDFPDEPSNIERTADGLDTLLKYKRYLAGKRMSDFWAFTKEN</sequence>
<dbReference type="Proteomes" id="UP000594688">
    <property type="component" value="Chromosome"/>
</dbReference>
<dbReference type="CDD" id="cd00688">
    <property type="entry name" value="ISOPREN_C2_like"/>
    <property type="match status" value="1"/>
</dbReference>
<name>A0A7T0FZ33_9BACT</name>
<protein>
    <submittedName>
        <fullName evidence="1">Terpene cyclase/mutase family protein</fullName>
    </submittedName>
</protein>
<dbReference type="SUPFAM" id="SSF48239">
    <property type="entry name" value="Terpenoid cyclases/Protein prenyltransferases"/>
    <property type="match status" value="1"/>
</dbReference>
<dbReference type="InterPro" id="IPR008930">
    <property type="entry name" value="Terpenoid_cyclase/PrenylTrfase"/>
</dbReference>
<evidence type="ECO:0000313" key="1">
    <source>
        <dbReference type="EMBL" id="QPJ61130.1"/>
    </source>
</evidence>
<reference evidence="1 2" key="1">
    <citation type="submission" date="2020-02" db="EMBL/GenBank/DDBJ databases">
        <title>Genomic and physiological characterization of two novel Nitrospinaceae genera.</title>
        <authorList>
            <person name="Mueller A.J."/>
            <person name="Jung M.-Y."/>
            <person name="Strachan C.R."/>
            <person name="Herbold C.W."/>
            <person name="Kirkegaard R.H."/>
            <person name="Daims H."/>
        </authorList>
    </citation>
    <scope>NUCLEOTIDE SEQUENCE [LARGE SCALE GENOMIC DNA]</scope>
    <source>
        <strain evidence="1">EB</strain>
    </source>
</reference>
<dbReference type="EMBL" id="CP048685">
    <property type="protein sequence ID" value="QPJ61130.1"/>
    <property type="molecule type" value="Genomic_DNA"/>
</dbReference>
<evidence type="ECO:0000313" key="2">
    <source>
        <dbReference type="Proteomes" id="UP000594688"/>
    </source>
</evidence>
<accession>A0A7T0FZ33</accession>
<dbReference type="AlphaFoldDB" id="A0A7T0FZ33"/>